<dbReference type="Gene3D" id="1.20.1280.50">
    <property type="match status" value="1"/>
</dbReference>
<gene>
    <name evidence="2" type="ORF">DCAR_017067</name>
    <name evidence="3" type="ORF">DCAR_0519521</name>
</gene>
<dbReference type="PANTHER" id="PTHR31672:SF13">
    <property type="entry name" value="F-BOX PROTEIN CPR30-LIKE"/>
    <property type="match status" value="1"/>
</dbReference>
<keyword evidence="4" id="KW-1185">Reference proteome</keyword>
<dbReference type="STRING" id="79200.A0A161ZZG8"/>
<feature type="domain" description="F-box" evidence="1">
    <location>
        <begin position="1"/>
        <end position="43"/>
    </location>
</feature>
<dbReference type="Gramene" id="KZM93822">
    <property type="protein sequence ID" value="KZM93822"/>
    <property type="gene ID" value="DCAR_017067"/>
</dbReference>
<evidence type="ECO:0000313" key="2">
    <source>
        <dbReference type="EMBL" id="KZM93822.1"/>
    </source>
</evidence>
<proteinExistence type="predicted"/>
<dbReference type="SUPFAM" id="SSF81383">
    <property type="entry name" value="F-box domain"/>
    <property type="match status" value="1"/>
</dbReference>
<dbReference type="InterPro" id="IPR050796">
    <property type="entry name" value="SCF_F-box_component"/>
</dbReference>
<dbReference type="AlphaFoldDB" id="A0A161ZZG8"/>
<dbReference type="EMBL" id="CP093347">
    <property type="protein sequence ID" value="WOH00163.1"/>
    <property type="molecule type" value="Genomic_DNA"/>
</dbReference>
<protein>
    <recommendedName>
        <fullName evidence="1">F-box domain-containing protein</fullName>
    </recommendedName>
</protein>
<reference evidence="2" key="1">
    <citation type="journal article" date="2016" name="Nat. Genet.">
        <title>A high-quality carrot genome assembly provides new insights into carotenoid accumulation and asterid genome evolution.</title>
        <authorList>
            <person name="Iorizzo M."/>
            <person name="Ellison S."/>
            <person name="Senalik D."/>
            <person name="Zeng P."/>
            <person name="Satapoomin P."/>
            <person name="Huang J."/>
            <person name="Bowman M."/>
            <person name="Iovene M."/>
            <person name="Sanseverino W."/>
            <person name="Cavagnaro P."/>
            <person name="Yildiz M."/>
            <person name="Macko-Podgorni A."/>
            <person name="Moranska E."/>
            <person name="Grzebelus E."/>
            <person name="Grzebelus D."/>
            <person name="Ashrafi H."/>
            <person name="Zheng Z."/>
            <person name="Cheng S."/>
            <person name="Spooner D."/>
            <person name="Van Deynze A."/>
            <person name="Simon P."/>
        </authorList>
    </citation>
    <scope>NUCLEOTIDE SEQUENCE [LARGE SCALE GENOMIC DNA]</scope>
    <source>
        <tissue evidence="2">Leaf</tissue>
    </source>
</reference>
<dbReference type="Pfam" id="PF07734">
    <property type="entry name" value="FBA_1"/>
    <property type="match status" value="1"/>
</dbReference>
<accession>A0A161ZZG8</accession>
<dbReference type="Pfam" id="PF00646">
    <property type="entry name" value="F-box"/>
    <property type="match status" value="1"/>
</dbReference>
<evidence type="ECO:0000313" key="4">
    <source>
        <dbReference type="Proteomes" id="UP000077755"/>
    </source>
</evidence>
<dbReference type="EMBL" id="LNRQ01000005">
    <property type="protein sequence ID" value="KZM93822.1"/>
    <property type="molecule type" value="Genomic_DNA"/>
</dbReference>
<evidence type="ECO:0000313" key="3">
    <source>
        <dbReference type="EMBL" id="WOH00163.1"/>
    </source>
</evidence>
<sequence>MSLPCEMLDEILIRLPVKDLLRARCVSKGWCSLIDSTPFVKRHLSANAGAGSLLIRGSAGIGNFYLASFNAAQDEATALEINDPLKTLLVGARIQGAANGLVCVSKNNINQLFLINPATNKSRMIPSAPQEFPRSFYYNESSVCGFGYDHINDDYKVVKIADCFIQFRGIMAIVYSLKTNSWKQIHNVPSNTRFTRDSGAFADGALYWLGINKPVDINDTCCKDFLVVFDLGLDQFKEILIPAMKGPVISFSTRCVDSDGRSLCIIDSYPDCHTDLWLMNNSGAEIPWSKLLSVENHRTQPFRFFRPVYFSRSGESVLLEVDNSKLVWYDLGKKAVKNFLIRGIPNKFSSHVYTESLVKLTEDKLLQKPSQDKPEIKQQKRR</sequence>
<reference evidence="3" key="2">
    <citation type="submission" date="2022-03" db="EMBL/GenBank/DDBJ databases">
        <title>Draft title - Genomic analysis of global carrot germplasm unveils the trajectory of domestication and the origin of high carotenoid orange carrot.</title>
        <authorList>
            <person name="Iorizzo M."/>
            <person name="Ellison S."/>
            <person name="Senalik D."/>
            <person name="Macko-Podgorni A."/>
            <person name="Grzebelus D."/>
            <person name="Bostan H."/>
            <person name="Rolling W."/>
            <person name="Curaba J."/>
            <person name="Simon P."/>
        </authorList>
    </citation>
    <scope>NUCLEOTIDE SEQUENCE</scope>
    <source>
        <tissue evidence="3">Leaf</tissue>
    </source>
</reference>
<dbReference type="SMART" id="SM00256">
    <property type="entry name" value="FBOX"/>
    <property type="match status" value="1"/>
</dbReference>
<dbReference type="OMA" id="PHELTIN"/>
<organism evidence="2">
    <name type="scientific">Daucus carota subsp. sativus</name>
    <name type="common">Carrot</name>
    <dbReference type="NCBI Taxonomy" id="79200"/>
    <lineage>
        <taxon>Eukaryota</taxon>
        <taxon>Viridiplantae</taxon>
        <taxon>Streptophyta</taxon>
        <taxon>Embryophyta</taxon>
        <taxon>Tracheophyta</taxon>
        <taxon>Spermatophyta</taxon>
        <taxon>Magnoliopsida</taxon>
        <taxon>eudicotyledons</taxon>
        <taxon>Gunneridae</taxon>
        <taxon>Pentapetalae</taxon>
        <taxon>asterids</taxon>
        <taxon>campanulids</taxon>
        <taxon>Apiales</taxon>
        <taxon>Apiaceae</taxon>
        <taxon>Apioideae</taxon>
        <taxon>Scandiceae</taxon>
        <taxon>Daucinae</taxon>
        <taxon>Daucus</taxon>
        <taxon>Daucus sect. Daucus</taxon>
    </lineage>
</organism>
<dbReference type="CDD" id="cd22157">
    <property type="entry name" value="F-box_AtFBW1-like"/>
    <property type="match status" value="1"/>
</dbReference>
<dbReference type="NCBIfam" id="TIGR01640">
    <property type="entry name" value="F_box_assoc_1"/>
    <property type="match status" value="1"/>
</dbReference>
<name>A0A161ZZG8_DAUCS</name>
<dbReference type="InterPro" id="IPR011043">
    <property type="entry name" value="Gal_Oxase/kelch_b-propeller"/>
</dbReference>
<evidence type="ECO:0000259" key="1">
    <source>
        <dbReference type="PROSITE" id="PS50181"/>
    </source>
</evidence>
<dbReference type="InterPro" id="IPR006527">
    <property type="entry name" value="F-box-assoc_dom_typ1"/>
</dbReference>
<dbReference type="PROSITE" id="PS50181">
    <property type="entry name" value="FBOX"/>
    <property type="match status" value="1"/>
</dbReference>
<dbReference type="InterPro" id="IPR017451">
    <property type="entry name" value="F-box-assoc_interact_dom"/>
</dbReference>
<dbReference type="Proteomes" id="UP000077755">
    <property type="component" value="Chromosome 5"/>
</dbReference>
<dbReference type="InterPro" id="IPR036047">
    <property type="entry name" value="F-box-like_dom_sf"/>
</dbReference>
<dbReference type="InterPro" id="IPR001810">
    <property type="entry name" value="F-box_dom"/>
</dbReference>
<dbReference type="PANTHER" id="PTHR31672">
    <property type="entry name" value="BNACNNG10540D PROTEIN"/>
    <property type="match status" value="1"/>
</dbReference>
<dbReference type="SUPFAM" id="SSF50965">
    <property type="entry name" value="Galactose oxidase, central domain"/>
    <property type="match status" value="1"/>
</dbReference>